<dbReference type="InterPro" id="IPR001304">
    <property type="entry name" value="C-type_lectin-like"/>
</dbReference>
<accession>A0A6A5HSW2</accession>
<dbReference type="Proteomes" id="UP000483820">
    <property type="component" value="Chromosome I"/>
</dbReference>
<dbReference type="PROSITE" id="PS50041">
    <property type="entry name" value="C_TYPE_LECTIN_2"/>
    <property type="match status" value="1"/>
</dbReference>
<dbReference type="AlphaFoldDB" id="A0A6A5HSW2"/>
<protein>
    <recommendedName>
        <fullName evidence="2">C-type lectin domain-containing protein</fullName>
    </recommendedName>
</protein>
<organism evidence="3 4">
    <name type="scientific">Caenorhabditis remanei</name>
    <name type="common">Caenorhabditis vulgaris</name>
    <dbReference type="NCBI Taxonomy" id="31234"/>
    <lineage>
        <taxon>Eukaryota</taxon>
        <taxon>Metazoa</taxon>
        <taxon>Ecdysozoa</taxon>
        <taxon>Nematoda</taxon>
        <taxon>Chromadorea</taxon>
        <taxon>Rhabditida</taxon>
        <taxon>Rhabditina</taxon>
        <taxon>Rhabditomorpha</taxon>
        <taxon>Rhabditoidea</taxon>
        <taxon>Rhabditidae</taxon>
        <taxon>Peloderinae</taxon>
        <taxon>Caenorhabditis</taxon>
    </lineage>
</organism>
<dbReference type="PANTHER" id="PTHR47753">
    <property type="entry name" value="C-TYPE LECTIN-RELATED"/>
    <property type="match status" value="1"/>
</dbReference>
<dbReference type="SMART" id="SM00034">
    <property type="entry name" value="CLECT"/>
    <property type="match status" value="2"/>
</dbReference>
<dbReference type="Gene3D" id="3.10.100.10">
    <property type="entry name" value="Mannose-Binding Protein A, subunit A"/>
    <property type="match status" value="2"/>
</dbReference>
<dbReference type="InterPro" id="IPR016186">
    <property type="entry name" value="C-type_lectin-like/link_sf"/>
</dbReference>
<evidence type="ECO:0000313" key="4">
    <source>
        <dbReference type="Proteomes" id="UP000483820"/>
    </source>
</evidence>
<dbReference type="CDD" id="cd00037">
    <property type="entry name" value="CLECT"/>
    <property type="match status" value="1"/>
</dbReference>
<comment type="caution">
    <text evidence="3">The sequence shown here is derived from an EMBL/GenBank/DDBJ whole genome shotgun (WGS) entry which is preliminary data.</text>
</comment>
<dbReference type="KEGG" id="crq:GCK72_002506"/>
<evidence type="ECO:0000256" key="1">
    <source>
        <dbReference type="SAM" id="SignalP"/>
    </source>
</evidence>
<feature type="domain" description="C-type lectin" evidence="2">
    <location>
        <begin position="411"/>
        <end position="572"/>
    </location>
</feature>
<sequence length="581" mass="65838">MMMKILITFGFFVLTNSQVDRDWSFQSMCAFWNGDISYRPRTNGLQSMEGDKCTFDFPVSTDTQESAKRYCEENVPYHINDATPGFPTKCAAEATLVCQSGWIQLFGRCYKMTKELNTRQDAVVHCKAQKDDATIAFIHRETLPFRINDYFTRVSRIWVDASEAITKDLIDNNVNGNLILALDGFEYNLPNLALTRVDSSETAMVLCEYTPSMTIAESHYLLRRYGEIYYPTVFTSEKAYVRSTSSIQRHNENRMADNDYCSKLLKPFLGNVKAQSAVPTEEMLRGITVKRDATIIRTSVYSGDAKRDSRISSDCTPSKARNYGIDYAGNNGNPFFKSLKDDPIWRSGEPKETCDGGSWSTGISLSRDHDKKLEAMSDARYAPIYCQTNFETMGYGDCPDGFQTFYRKEIGQKWCHIFVSKKNTFDGAELECQKMGGHVSGFTNQEELDLMDKMWGDSGADPNETAWIGAKRREECITMGIASKIGGFHPDDNNPCSRLRVFEWINGVAPNPPDFLTRWIADYEPNFSGNDEKCVSLLKGTHNVIGWSSKPIFATKKLNDIPCNHGFYYFCGREAPIVRKS</sequence>
<dbReference type="RefSeq" id="XP_003112106.2">
    <property type="nucleotide sequence ID" value="XM_003112058.2"/>
</dbReference>
<evidence type="ECO:0000313" key="3">
    <source>
        <dbReference type="EMBL" id="KAF1770685.1"/>
    </source>
</evidence>
<dbReference type="GeneID" id="9810141"/>
<keyword evidence="1" id="KW-0732">Signal</keyword>
<dbReference type="CTD" id="9810141"/>
<gene>
    <name evidence="3" type="ORF">GCK72_002506</name>
</gene>
<reference evidence="3 4" key="1">
    <citation type="submission" date="2019-12" db="EMBL/GenBank/DDBJ databases">
        <title>Chromosome-level assembly of the Caenorhabditis remanei genome.</title>
        <authorList>
            <person name="Teterina A.A."/>
            <person name="Willis J.H."/>
            <person name="Phillips P.C."/>
        </authorList>
    </citation>
    <scope>NUCLEOTIDE SEQUENCE [LARGE SCALE GENOMIC DNA]</scope>
    <source>
        <strain evidence="3 4">PX506</strain>
        <tissue evidence="3">Whole organism</tissue>
    </source>
</reference>
<feature type="signal peptide" evidence="1">
    <location>
        <begin position="1"/>
        <end position="17"/>
    </location>
</feature>
<evidence type="ECO:0000259" key="2">
    <source>
        <dbReference type="PROSITE" id="PS50041"/>
    </source>
</evidence>
<proteinExistence type="predicted"/>
<dbReference type="SUPFAM" id="SSF56436">
    <property type="entry name" value="C-type lectin-like"/>
    <property type="match status" value="2"/>
</dbReference>
<dbReference type="PANTHER" id="PTHR47753:SF2">
    <property type="entry name" value="C-TYPE LECTIN DOMAIN-CONTAINING PROTEIN"/>
    <property type="match status" value="1"/>
</dbReference>
<feature type="chain" id="PRO_5025511371" description="C-type lectin domain-containing protein" evidence="1">
    <location>
        <begin position="18"/>
        <end position="581"/>
    </location>
</feature>
<name>A0A6A5HSW2_CAERE</name>
<dbReference type="Pfam" id="PF00059">
    <property type="entry name" value="Lectin_C"/>
    <property type="match status" value="1"/>
</dbReference>
<dbReference type="InterPro" id="IPR016187">
    <property type="entry name" value="CTDL_fold"/>
</dbReference>
<dbReference type="EMBL" id="WUAV01000001">
    <property type="protein sequence ID" value="KAF1770685.1"/>
    <property type="molecule type" value="Genomic_DNA"/>
</dbReference>